<dbReference type="InterPro" id="IPR000792">
    <property type="entry name" value="Tscrpt_reg_LuxR_C"/>
</dbReference>
<accession>A0A1X6WWJ9</accession>
<sequence>MAITGQTSDEQEGARSSAGSAPSWQDVLSYDHFQQIFTVLEAAHQAPPGVPFKETMVETLARVFGVHSSTFFFGPTYAEMFTDMNPQVQGIPNRMMRNYHDHWFEKDVFALPSAQRALTHRGFVTLEDISYLPDEQREYLYGQLIPHGLGSAAALHLRFRDGEAILGLFDGDRVWTPPDVIAMQALARHLQASTRSIAIGGTEALPDHCAALSPRLLEVAELVGQGLTNATIAERLCVTEMTVKKYISRIFEATGMTNRSMLAVAVQRRR</sequence>
<dbReference type="Pfam" id="PF00196">
    <property type="entry name" value="GerE"/>
    <property type="match status" value="1"/>
</dbReference>
<feature type="region of interest" description="Disordered" evidence="4">
    <location>
        <begin position="1"/>
        <end position="21"/>
    </location>
</feature>
<dbReference type="SMART" id="SM00421">
    <property type="entry name" value="HTH_LUXR"/>
    <property type="match status" value="1"/>
</dbReference>
<keyword evidence="2" id="KW-0238">DNA-binding</keyword>
<dbReference type="InterPro" id="IPR036388">
    <property type="entry name" value="WH-like_DNA-bd_sf"/>
</dbReference>
<dbReference type="EMBL" id="FWFF01000001">
    <property type="protein sequence ID" value="SLM89857.1"/>
    <property type="molecule type" value="Genomic_DNA"/>
</dbReference>
<evidence type="ECO:0000256" key="3">
    <source>
        <dbReference type="ARBA" id="ARBA00023163"/>
    </source>
</evidence>
<feature type="domain" description="HTH luxR-type" evidence="5">
    <location>
        <begin position="205"/>
        <end position="270"/>
    </location>
</feature>
<gene>
    <name evidence="6" type="ORF">FM105_01715</name>
</gene>
<keyword evidence="7" id="KW-1185">Reference proteome</keyword>
<evidence type="ECO:0000313" key="6">
    <source>
        <dbReference type="EMBL" id="SLM89857.1"/>
    </source>
</evidence>
<reference evidence="7" key="1">
    <citation type="submission" date="2017-02" db="EMBL/GenBank/DDBJ databases">
        <authorList>
            <person name="Dridi B."/>
        </authorList>
    </citation>
    <scope>NUCLEOTIDE SEQUENCE [LARGE SCALE GENOMIC DNA]</scope>
    <source>
        <strain evidence="7">B Co 03.10</strain>
    </source>
</reference>
<dbReference type="InterPro" id="IPR016032">
    <property type="entry name" value="Sig_transdc_resp-reg_C-effctor"/>
</dbReference>
<evidence type="ECO:0000259" key="5">
    <source>
        <dbReference type="PROSITE" id="PS50043"/>
    </source>
</evidence>
<evidence type="ECO:0000256" key="4">
    <source>
        <dbReference type="SAM" id="MobiDB-lite"/>
    </source>
</evidence>
<dbReference type="GO" id="GO:0006355">
    <property type="term" value="P:regulation of DNA-templated transcription"/>
    <property type="evidence" value="ECO:0007669"/>
    <property type="project" value="InterPro"/>
</dbReference>
<name>A0A1X6WWJ9_9MICO</name>
<dbReference type="SUPFAM" id="SSF46894">
    <property type="entry name" value="C-terminal effector domain of the bipartite response regulators"/>
    <property type="match status" value="1"/>
</dbReference>
<dbReference type="PANTHER" id="PTHR43214">
    <property type="entry name" value="TWO-COMPONENT RESPONSE REGULATOR"/>
    <property type="match status" value="1"/>
</dbReference>
<protein>
    <submittedName>
        <fullName evidence="6">Two-component response regulator</fullName>
    </submittedName>
</protein>
<evidence type="ECO:0000313" key="7">
    <source>
        <dbReference type="Proteomes" id="UP000196581"/>
    </source>
</evidence>
<dbReference type="AlphaFoldDB" id="A0A1X6WWJ9"/>
<proteinExistence type="predicted"/>
<dbReference type="PROSITE" id="PS50043">
    <property type="entry name" value="HTH_LUXR_2"/>
    <property type="match status" value="1"/>
</dbReference>
<dbReference type="InterPro" id="IPR039420">
    <property type="entry name" value="WalR-like"/>
</dbReference>
<dbReference type="Proteomes" id="UP000196581">
    <property type="component" value="Unassembled WGS sequence"/>
</dbReference>
<dbReference type="PRINTS" id="PR00038">
    <property type="entry name" value="HTHLUXR"/>
</dbReference>
<evidence type="ECO:0000256" key="1">
    <source>
        <dbReference type="ARBA" id="ARBA00023015"/>
    </source>
</evidence>
<keyword evidence="3" id="KW-0804">Transcription</keyword>
<dbReference type="CDD" id="cd06170">
    <property type="entry name" value="LuxR_C_like"/>
    <property type="match status" value="1"/>
</dbReference>
<dbReference type="GO" id="GO:0003677">
    <property type="term" value="F:DNA binding"/>
    <property type="evidence" value="ECO:0007669"/>
    <property type="project" value="UniProtKB-KW"/>
</dbReference>
<dbReference type="Gene3D" id="1.10.10.10">
    <property type="entry name" value="Winged helix-like DNA-binding domain superfamily/Winged helix DNA-binding domain"/>
    <property type="match status" value="1"/>
</dbReference>
<evidence type="ECO:0000256" key="2">
    <source>
        <dbReference type="ARBA" id="ARBA00023125"/>
    </source>
</evidence>
<keyword evidence="1" id="KW-0805">Transcription regulation</keyword>
<organism evidence="6 7">
    <name type="scientific">Brevibacterium yomogidense</name>
    <dbReference type="NCBI Taxonomy" id="946573"/>
    <lineage>
        <taxon>Bacteria</taxon>
        <taxon>Bacillati</taxon>
        <taxon>Actinomycetota</taxon>
        <taxon>Actinomycetes</taxon>
        <taxon>Micrococcales</taxon>
        <taxon>Brevibacteriaceae</taxon>
        <taxon>Brevibacterium</taxon>
    </lineage>
</organism>
<dbReference type="PANTHER" id="PTHR43214:SF24">
    <property type="entry name" value="TRANSCRIPTIONAL REGULATORY PROTEIN NARL-RELATED"/>
    <property type="match status" value="1"/>
</dbReference>
<dbReference type="RefSeq" id="WP_087003701.1">
    <property type="nucleotide sequence ID" value="NZ_FWFF01000001.1"/>
</dbReference>